<gene>
    <name evidence="2" type="ORF">M3202_12325</name>
</gene>
<sequence length="108" mass="11856">MFGKGLLVISLLLSALFAPLPASIQDVTDKQDLPFLYLTADIDPSCDLSSPSPPLKKKKIEESTLQSGEQQVLPDGDWFSSAIQLIKTKALLLTVKFQSTFISSLFLR</sequence>
<evidence type="ECO:0000256" key="1">
    <source>
        <dbReference type="SAM" id="SignalP"/>
    </source>
</evidence>
<dbReference type="RefSeq" id="WP_251223633.1">
    <property type="nucleotide sequence ID" value="NZ_JAMBOL010000010.1"/>
</dbReference>
<dbReference type="EMBL" id="JAMBOL010000010">
    <property type="protein sequence ID" value="MCM3714865.1"/>
    <property type="molecule type" value="Genomic_DNA"/>
</dbReference>
<keyword evidence="3" id="KW-1185">Reference proteome</keyword>
<comment type="caution">
    <text evidence="2">The sequence shown here is derived from an EMBL/GenBank/DDBJ whole genome shotgun (WGS) entry which is preliminary data.</text>
</comment>
<evidence type="ECO:0000313" key="2">
    <source>
        <dbReference type="EMBL" id="MCM3714865.1"/>
    </source>
</evidence>
<dbReference type="Proteomes" id="UP001139179">
    <property type="component" value="Unassembled WGS sequence"/>
</dbReference>
<reference evidence="2" key="1">
    <citation type="submission" date="2022-05" db="EMBL/GenBank/DDBJ databases">
        <title>Comparative Genomics of Spacecraft Associated Microbes.</title>
        <authorList>
            <person name="Tran M.T."/>
            <person name="Wright A."/>
            <person name="Seuylemezian A."/>
            <person name="Eisen J."/>
            <person name="Coil D."/>
        </authorList>
    </citation>
    <scope>NUCLEOTIDE SEQUENCE</scope>
    <source>
        <strain evidence="2">214.1.1</strain>
    </source>
</reference>
<keyword evidence="1" id="KW-0732">Signal</keyword>
<dbReference type="AlphaFoldDB" id="A0A9X2DSP3"/>
<protein>
    <submittedName>
        <fullName evidence="2">Uncharacterized protein</fullName>
    </submittedName>
</protein>
<evidence type="ECO:0000313" key="3">
    <source>
        <dbReference type="Proteomes" id="UP001139179"/>
    </source>
</evidence>
<feature type="signal peptide" evidence="1">
    <location>
        <begin position="1"/>
        <end position="24"/>
    </location>
</feature>
<accession>A0A9X2DSP3</accession>
<organism evidence="2 3">
    <name type="scientific">Halalkalibacter oceani</name>
    <dbReference type="NCBI Taxonomy" id="1653776"/>
    <lineage>
        <taxon>Bacteria</taxon>
        <taxon>Bacillati</taxon>
        <taxon>Bacillota</taxon>
        <taxon>Bacilli</taxon>
        <taxon>Bacillales</taxon>
        <taxon>Bacillaceae</taxon>
        <taxon>Halalkalibacter</taxon>
    </lineage>
</organism>
<name>A0A9X2DSP3_9BACI</name>
<proteinExistence type="predicted"/>
<feature type="chain" id="PRO_5040978151" evidence="1">
    <location>
        <begin position="25"/>
        <end position="108"/>
    </location>
</feature>